<evidence type="ECO:0000313" key="5">
    <source>
        <dbReference type="Proteomes" id="UP000002522"/>
    </source>
</evidence>
<dbReference type="EMBL" id="BA000026">
    <property type="protein sequence ID" value="BAC44152.1"/>
    <property type="molecule type" value="Genomic_DNA"/>
</dbReference>
<dbReference type="STRING" id="272633.gene:10731473"/>
<keyword evidence="2" id="KW-0472">Membrane</keyword>
<sequence length="881" mass="96467">MKKRNTKFLLSSLTLLSLSAIPVAGISSINSMNSNLSKVDSDLQATAARNITVNTLEMRLKKDYNKLSWYGKNFANTATEAQLKELIVPNKKYDANYGINILTSKDQALANGYVEFTVYQIKNEFNNGVTTKPGGSGSTSSTTPVEGRTDIAPPTTNITFDDGSSSSIDMRAYTTNGTDDVEINGKVVKKSMVWTTKNIGGLFLEYKYNFSWNNNEKIGDFLRDTSKSTLNAQDVYTNLISRSKITDILPADTATKTGIITFSQEDAELTSYGITNADAKRYGIGVVKVDFSKSDIATNADNWVNKKVPNDEKYLVRGLMPSNGSSSKEEMKLNIDEGTNSFLNTPLSVEAIKKQNRNFKLPSGETNQNATSVKISQFTPSELINALTTSSNGSLNLLDLLTKKDYLDTSSTNQLPALYLTYMGKTTFGGRNSNNTSTQWNGTGLNKMGEVPTVKNGVVDYINKSNPANTSNITNVLATADNANGQLYLNITYNKFNVYQNTVEMGVQTSIVISGLQPDDSESLNNKNLFFQWKSIDQLAFGSVQDVMDLYNNNKDNAVYLKSLSNLFFEGSQNTYSLDRTVTIQSSGNNLTVTLNFPKYGDINGGWTFTNTYTLSGQTASAAGITFKSQSEVTANIRRAFNDAELSTITPSQVINQLNSNNTSGRLSLSDFYTASGSSTSALILQSDTNDGIVIQVISTQGSNTYRYSYIYNGMSQGTSTSHIYNFAFGAQDSGLEQGLLTLRNIPIDLITKEDVYNYYVSKLPIYSGTDKLPLTINDFEITKDLDTNSITISINVAIVADGSENGTKTYSNTLKGFTKATIVNSNSNTIMQNLTIPLSVSFALAIVLIMSGLITHQIIKRKKLAKSKINLKDIRKSTKK</sequence>
<dbReference type="Proteomes" id="UP000002522">
    <property type="component" value="Chromosome"/>
</dbReference>
<reference evidence="4 5" key="1">
    <citation type="journal article" date="2002" name="Nucleic Acids Res.">
        <title>The complete genomic sequence of Mycoplasma penetrans, an intracellular bacterial pathogen in humans.</title>
        <authorList>
            <person name="Sasaki Y."/>
            <person name="Ishikawa J."/>
            <person name="Yamashita A."/>
            <person name="Oshima K."/>
            <person name="Kenri T."/>
            <person name="Furuya K."/>
            <person name="Yoshino C."/>
            <person name="Horino A."/>
            <person name="Shiba T."/>
            <person name="Sasaki T."/>
            <person name="Hattori M."/>
        </authorList>
    </citation>
    <scope>NUCLEOTIDE SEQUENCE [LARGE SCALE GENOMIC DNA]</scope>
    <source>
        <strain evidence="4 5">HF-2</strain>
    </source>
</reference>
<dbReference type="InParanoid" id="Q8EW44"/>
<dbReference type="KEGG" id="mpe:MYPE3610"/>
<dbReference type="RefSeq" id="WP_011077188.1">
    <property type="nucleotide sequence ID" value="NC_004432.1"/>
</dbReference>
<evidence type="ECO:0000256" key="3">
    <source>
        <dbReference type="SAM" id="SignalP"/>
    </source>
</evidence>
<dbReference type="AlphaFoldDB" id="Q8EW44"/>
<feature type="chain" id="PRO_5004305539" evidence="3">
    <location>
        <begin position="25"/>
        <end position="881"/>
    </location>
</feature>
<protein>
    <submittedName>
        <fullName evidence="4">Uncharacterized protein</fullName>
    </submittedName>
</protein>
<keyword evidence="5" id="KW-1185">Reference proteome</keyword>
<proteinExistence type="predicted"/>
<keyword evidence="2" id="KW-1133">Transmembrane helix</keyword>
<dbReference type="HOGENOM" id="CLU_326740_0_0_14"/>
<feature type="transmembrane region" description="Helical" evidence="2">
    <location>
        <begin position="835"/>
        <end position="860"/>
    </location>
</feature>
<feature type="signal peptide" evidence="3">
    <location>
        <begin position="1"/>
        <end position="24"/>
    </location>
</feature>
<organism evidence="4 5">
    <name type="scientific">Malacoplasma penetrans (strain HF-2)</name>
    <name type="common">Mycoplasma penetrans</name>
    <dbReference type="NCBI Taxonomy" id="272633"/>
    <lineage>
        <taxon>Bacteria</taxon>
        <taxon>Bacillati</taxon>
        <taxon>Mycoplasmatota</taxon>
        <taxon>Mycoplasmoidales</taxon>
        <taxon>Mycoplasmoidaceae</taxon>
        <taxon>Malacoplasma</taxon>
    </lineage>
</organism>
<keyword evidence="2" id="KW-0812">Transmembrane</keyword>
<name>Q8EW44_MALP2</name>
<accession>Q8EW44</accession>
<gene>
    <name evidence="4" type="ordered locus">MYPE3610</name>
</gene>
<evidence type="ECO:0000256" key="2">
    <source>
        <dbReference type="SAM" id="Phobius"/>
    </source>
</evidence>
<evidence type="ECO:0000313" key="4">
    <source>
        <dbReference type="EMBL" id="BAC44152.1"/>
    </source>
</evidence>
<feature type="region of interest" description="Disordered" evidence="1">
    <location>
        <begin position="130"/>
        <end position="158"/>
    </location>
</feature>
<keyword evidence="3" id="KW-0732">Signal</keyword>
<evidence type="ECO:0000256" key="1">
    <source>
        <dbReference type="SAM" id="MobiDB-lite"/>
    </source>
</evidence>
<feature type="compositionally biased region" description="Low complexity" evidence="1">
    <location>
        <begin position="130"/>
        <end position="145"/>
    </location>
</feature>